<dbReference type="Gene3D" id="3.40.50.1360">
    <property type="match status" value="1"/>
</dbReference>
<dbReference type="Pfam" id="PF24139">
    <property type="entry name" value="TPR_TNPO3_IPO13_4th"/>
    <property type="match status" value="1"/>
</dbReference>
<dbReference type="FunFam" id="3.40.50.1360:FF:000004">
    <property type="entry name" value="Glucosamine-6-phosphate isomerase"/>
    <property type="match status" value="1"/>
</dbReference>
<dbReference type="InterPro" id="IPR057941">
    <property type="entry name" value="TPR_TNPO3_IPO13_2nd"/>
</dbReference>
<comment type="subunit">
    <text evidence="3">Homohexamer.</text>
</comment>
<evidence type="ECO:0000256" key="6">
    <source>
        <dbReference type="ARBA" id="ARBA00022801"/>
    </source>
</evidence>
<evidence type="ECO:0000256" key="2">
    <source>
        <dbReference type="ARBA" id="ARBA00005526"/>
    </source>
</evidence>
<dbReference type="Pfam" id="PF24140">
    <property type="entry name" value="TPR_TNPO3_IPO13_3rd"/>
    <property type="match status" value="1"/>
</dbReference>
<keyword evidence="6" id="KW-0378">Hydrolase</keyword>
<evidence type="ECO:0000256" key="1">
    <source>
        <dbReference type="ARBA" id="ARBA00004496"/>
    </source>
</evidence>
<dbReference type="NCBIfam" id="TIGR00502">
    <property type="entry name" value="nagB"/>
    <property type="match status" value="1"/>
</dbReference>
<dbReference type="InterPro" id="IPR058537">
    <property type="entry name" value="TPR_TNPO3_IPO13_4th"/>
</dbReference>
<dbReference type="HAMAP" id="MF_01241">
    <property type="entry name" value="GlcN6P_deamin"/>
    <property type="match status" value="1"/>
</dbReference>
<dbReference type="PANTHER" id="PTHR12363">
    <property type="entry name" value="TRANSPORTIN 3 AND IMPORTIN 13"/>
    <property type="match status" value="1"/>
</dbReference>
<dbReference type="InterPro" id="IPR013598">
    <property type="entry name" value="Exportin-1/Importin-b-like"/>
</dbReference>
<sequence length="1097" mass="125479">MASSSEVTPENFVRAVQMLYHDQDATRKKIASEWLLNVQSSLYAWTLADQLIRMNQNSEVTCLSAQILRHKIQHNFDELPVEHCKGLCDSLLDHISRIELTRNTTVRVQLAVATADLALQYVGWEQPVEDVVEKLKTSSEHMLTLLEFLTALPEEVNTSTIRIGENRRQYCREKYSNCGKQIHEILIFLLQVNSSHNELLFIGILKCFAAWITIRAFDENILLSSPLLISVLDMLKSTQCSNEVHKSACDCLCDILELCEDYQKFWSLAVYLKQQIIQYLCQPYFQAVKDENLDKAQNYTRIYTNLIESILDCLVDGRQSDLSDLSCLHLLLYPLEHSDYEVVQSTFYTWYSLSELITTNNDSLIDKVRPYMEKLVDILCTQCKLDPDHLGIPPQTDEKNSKNTASSNSDLAEFRYRVQCLIEDTIYITGALNCFQRMFDKLQASSSLSWEESEAPLYIMSCVASYLSPSEDKIVPNVIQAIISTPIQSGVVHSALKYTGVRLISQLEKWISKNDQQILKSVFQYLLSLLGDIELRQVSADAILVISQQCRKQLINDLDQIVRATLWLDQNDNGSEAAQCLLKASSKLISRLTSMDDIHRYLKLLFDQQIQSLNQILSIQADTNYSSITKRLDCLTAIFRSLDFKITQEETHPCTTIVQQLMPLLNVIIVQYRSSAKLSECWSRTIRFIIRSMRFHAKLFFQPIVELIVTSYDDVPHSCFLYLISIIIDEYGNDQDLKPSIIVMSEHLTNKTFSMLNKPDGFKENPDLVDDFYRLSSRKFLSLYPTFTLDKDVKRQLYWLAANGHVYQHKKAPWYVKLMRLVITEDYAKMSEWSARFIKKKINDFKPGPDRLFVLGLPTGSTPVGTYKKLIEFVQAKQLSFKYVVTFNMDEYVGLSKYHPASYYSFMWNEFFKHIDIDPKNVHILDGNAPDLIKECDDYEKAIRDAGGIELFVGGIGPDGHIAFNEPGSSLVSRTRVKTLAQDTIIANARFFDNDINQVPKSALTVGVGTVMDAREVMILISGTSKANALHMAIEEGVNHMWTVSALQNHPKFLCVCDEDATTELKVRTVRYFTSLMAVHAKLIEEDGHPSLFHTEN</sequence>
<dbReference type="Pfam" id="PF01182">
    <property type="entry name" value="Glucosamine_iso"/>
    <property type="match status" value="1"/>
</dbReference>
<evidence type="ECO:0000256" key="4">
    <source>
        <dbReference type="ARBA" id="ARBA00012680"/>
    </source>
</evidence>
<dbReference type="GO" id="GO:0005737">
    <property type="term" value="C:cytoplasm"/>
    <property type="evidence" value="ECO:0007669"/>
    <property type="project" value="UniProtKB-SubCell"/>
</dbReference>
<dbReference type="Gene3D" id="1.25.10.10">
    <property type="entry name" value="Leucine-rich Repeat Variant"/>
    <property type="match status" value="1"/>
</dbReference>
<organism evidence="10 11">
    <name type="scientific">Rotaria socialis</name>
    <dbReference type="NCBI Taxonomy" id="392032"/>
    <lineage>
        <taxon>Eukaryota</taxon>
        <taxon>Metazoa</taxon>
        <taxon>Spiralia</taxon>
        <taxon>Gnathifera</taxon>
        <taxon>Rotifera</taxon>
        <taxon>Eurotatoria</taxon>
        <taxon>Bdelloidea</taxon>
        <taxon>Philodinida</taxon>
        <taxon>Philodinidae</taxon>
        <taxon>Rotaria</taxon>
    </lineage>
</organism>
<dbReference type="InterPro" id="IPR057942">
    <property type="entry name" value="TPR_TNPO3_IPO13_3rd"/>
</dbReference>
<comment type="caution">
    <text evidence="10">The sequence shown here is derived from an EMBL/GenBank/DDBJ whole genome shotgun (WGS) entry which is preliminary data.</text>
</comment>
<dbReference type="GO" id="GO:0006606">
    <property type="term" value="P:protein import into nucleus"/>
    <property type="evidence" value="ECO:0007669"/>
    <property type="project" value="UniProtKB-ARBA"/>
</dbReference>
<dbReference type="InterPro" id="IPR051345">
    <property type="entry name" value="Importin_beta-like_NTR"/>
</dbReference>
<keyword evidence="7" id="KW-0119">Carbohydrate metabolism</keyword>
<comment type="similarity">
    <text evidence="2">Belongs to the glucosamine/galactosamine-6-phosphate isomerase family.</text>
</comment>
<evidence type="ECO:0000259" key="8">
    <source>
        <dbReference type="Pfam" id="PF01182"/>
    </source>
</evidence>
<dbReference type="GO" id="GO:0006044">
    <property type="term" value="P:N-acetylglucosamine metabolic process"/>
    <property type="evidence" value="ECO:0007669"/>
    <property type="project" value="InterPro"/>
</dbReference>
<evidence type="ECO:0000259" key="9">
    <source>
        <dbReference type="Pfam" id="PF08389"/>
    </source>
</evidence>
<dbReference type="GO" id="GO:0004342">
    <property type="term" value="F:glucosamine-6-phosphate deaminase activity"/>
    <property type="evidence" value="ECO:0007669"/>
    <property type="project" value="UniProtKB-EC"/>
</dbReference>
<dbReference type="CDD" id="cd01399">
    <property type="entry name" value="GlcN6P_deaminase"/>
    <property type="match status" value="1"/>
</dbReference>
<dbReference type="InterPro" id="IPR004547">
    <property type="entry name" value="Glucosamine6P_isomerase"/>
</dbReference>
<gene>
    <name evidence="10" type="ORF">HFQ381_LOCUS1894</name>
</gene>
<reference evidence="10" key="1">
    <citation type="submission" date="2021-02" db="EMBL/GenBank/DDBJ databases">
        <authorList>
            <person name="Nowell W R."/>
        </authorList>
    </citation>
    <scope>NUCLEOTIDE SEQUENCE</scope>
</reference>
<dbReference type="Pfam" id="PF24138">
    <property type="entry name" value="TPR_TNPO3_IPO13_2nd"/>
    <property type="match status" value="1"/>
</dbReference>
<dbReference type="InterPro" id="IPR016024">
    <property type="entry name" value="ARM-type_fold"/>
</dbReference>
<dbReference type="PROSITE" id="PS01161">
    <property type="entry name" value="GLC_GALNAC_ISOMERASE"/>
    <property type="match status" value="1"/>
</dbReference>
<comment type="subcellular location">
    <subcellularLocation>
        <location evidence="1">Cytoplasm</location>
    </subcellularLocation>
</comment>
<dbReference type="Proteomes" id="UP000663851">
    <property type="component" value="Unassembled WGS sequence"/>
</dbReference>
<feature type="domain" description="Glucosamine/galactosamine-6-phosphate isomerase" evidence="8">
    <location>
        <begin position="831"/>
        <end position="1048"/>
    </location>
</feature>
<name>A0A819VW14_9BILA</name>
<evidence type="ECO:0000313" key="11">
    <source>
        <dbReference type="Proteomes" id="UP000663851"/>
    </source>
</evidence>
<dbReference type="AlphaFoldDB" id="A0A819VW14"/>
<dbReference type="InterPro" id="IPR006148">
    <property type="entry name" value="Glc/Gal-6P_isomerase"/>
</dbReference>
<feature type="domain" description="Exportin-1/Importin-beta-like" evidence="9">
    <location>
        <begin position="105"/>
        <end position="252"/>
    </location>
</feature>
<dbReference type="GO" id="GO:0005975">
    <property type="term" value="P:carbohydrate metabolic process"/>
    <property type="evidence" value="ECO:0007669"/>
    <property type="project" value="InterPro"/>
</dbReference>
<dbReference type="InterPro" id="IPR018321">
    <property type="entry name" value="Glucosamine6P_isomerase_CS"/>
</dbReference>
<dbReference type="EMBL" id="CAJOBO010000058">
    <property type="protein sequence ID" value="CAF4114515.1"/>
    <property type="molecule type" value="Genomic_DNA"/>
</dbReference>
<dbReference type="EC" id="3.5.99.6" evidence="4"/>
<dbReference type="SUPFAM" id="SSF48371">
    <property type="entry name" value="ARM repeat"/>
    <property type="match status" value="1"/>
</dbReference>
<evidence type="ECO:0000313" key="10">
    <source>
        <dbReference type="EMBL" id="CAF4114515.1"/>
    </source>
</evidence>
<dbReference type="SUPFAM" id="SSF100950">
    <property type="entry name" value="NagB/RpiA/CoA transferase-like"/>
    <property type="match status" value="1"/>
</dbReference>
<evidence type="ECO:0000256" key="5">
    <source>
        <dbReference type="ARBA" id="ARBA00022490"/>
    </source>
</evidence>
<evidence type="ECO:0000256" key="7">
    <source>
        <dbReference type="ARBA" id="ARBA00023277"/>
    </source>
</evidence>
<dbReference type="Pfam" id="PF08389">
    <property type="entry name" value="Xpo1"/>
    <property type="match status" value="1"/>
</dbReference>
<protein>
    <recommendedName>
        <fullName evidence="4">glucosamine-6-phosphate deaminase</fullName>
        <ecNumber evidence="4">3.5.99.6</ecNumber>
    </recommendedName>
</protein>
<keyword evidence="5" id="KW-0963">Cytoplasm</keyword>
<evidence type="ECO:0000256" key="3">
    <source>
        <dbReference type="ARBA" id="ARBA00011643"/>
    </source>
</evidence>
<proteinExistence type="inferred from homology"/>
<dbReference type="InterPro" id="IPR011989">
    <property type="entry name" value="ARM-like"/>
</dbReference>
<dbReference type="InterPro" id="IPR037171">
    <property type="entry name" value="NagB/RpiA_transferase-like"/>
</dbReference>
<accession>A0A819VW14</accession>
<dbReference type="PANTHER" id="PTHR12363:SF42">
    <property type="entry name" value="TRANSPORTIN-3"/>
    <property type="match status" value="1"/>
</dbReference>